<evidence type="ECO:0000256" key="2">
    <source>
        <dbReference type="SAM" id="Phobius"/>
    </source>
</evidence>
<dbReference type="GeneID" id="25378839"/>
<feature type="compositionally biased region" description="Basic and acidic residues" evidence="1">
    <location>
        <begin position="422"/>
        <end position="431"/>
    </location>
</feature>
<sequence length="847" mass="93328">MGAANHCGAHRETFWLPRVLARLTLFAAAVATTATVSRAASAVNTPSGQTSTVSTDLPKNETARVHPYTPVDLVVGQTLGGLESSEIRTRQKQFRKSWHFAVTAGSVAFVCLLVAFIVLKCAREALFPRLFGYTRKRALSSSDLDEEWRKACADEGHEESEDDVGNGDPRHGGDSAEEAGELKALQTLEELVFTWKLGVEALPCLPFDKKAFLVVLLLTICTQQMVLYGIYSTPRIELKRQKTMDFILQRGQQALAELDALDQHSTAASQREKILEILEQFRTPRLESNPPELAVELAVEASICAYRVSQCRQALQQLQPWVKSSMPIPEKVSDRALRVLSYTRLTGKGRLKADPAANSWIETVQSQIPFFGIAEPRNKQRSQAHRRPLEEEMKKLTSRYRRLATALTRSVEQALRDQPLEQHMQEQRQHAEQQPQQDVNPKNQQNHNSASQHAENIGADTSVLRHVDHVVDPRTGVVLLSSHSSQPCRAPCQATLQTRISPLLSPPVRQQTQPPGNHSNQHIPSPQPEHTYQPSTPSVPSWGKSQQETNDQQQSSLEYFTAKSVLQVGAPVFTPRGQAHTYAQQQMSPTASGARDAVRALRPPRGFASPWQPADHSTSVQSSFFLAYTPSIPMQSQRGHHHTTFQVSASPHDSLKPLQRHSSTPEPLSGPCVTRSRPSLPTEGSSLGFPRPTFPSHASQNARSVATSLYPFSGGRRQIPASRFAAPAPFWPPGGEGARGGVYFDNSRETESLNPLLPLIAEAFPTVGTHWSDRDEMERHGQEALPRFPRPQQLPASRESSDVFLDVESSIRVSTGGRGASPALEAAPQSQGGAGNLQEYSGVSRTQ</sequence>
<evidence type="ECO:0008006" key="5">
    <source>
        <dbReference type="Google" id="ProtNLM"/>
    </source>
</evidence>
<evidence type="ECO:0000313" key="4">
    <source>
        <dbReference type="Proteomes" id="UP000030744"/>
    </source>
</evidence>
<keyword evidence="2" id="KW-0812">Transmembrane</keyword>
<organism evidence="3 4">
    <name type="scientific">Eimeria mitis</name>
    <dbReference type="NCBI Taxonomy" id="44415"/>
    <lineage>
        <taxon>Eukaryota</taxon>
        <taxon>Sar</taxon>
        <taxon>Alveolata</taxon>
        <taxon>Apicomplexa</taxon>
        <taxon>Conoidasida</taxon>
        <taxon>Coccidia</taxon>
        <taxon>Eucoccidiorida</taxon>
        <taxon>Eimeriorina</taxon>
        <taxon>Eimeriidae</taxon>
        <taxon>Eimeria</taxon>
    </lineage>
</organism>
<evidence type="ECO:0000256" key="1">
    <source>
        <dbReference type="SAM" id="MobiDB-lite"/>
    </source>
</evidence>
<dbReference type="Proteomes" id="UP000030744">
    <property type="component" value="Unassembled WGS sequence"/>
</dbReference>
<gene>
    <name evidence="3" type="ORF">EMH_0041050</name>
</gene>
<feature type="region of interest" description="Disordered" evidence="1">
    <location>
        <begin position="635"/>
        <end position="685"/>
    </location>
</feature>
<accession>U6JUN6</accession>
<feature type="compositionally biased region" description="Polar residues" evidence="1">
    <location>
        <begin position="438"/>
        <end position="453"/>
    </location>
</feature>
<feature type="region of interest" description="Disordered" evidence="1">
    <location>
        <begin position="150"/>
        <end position="177"/>
    </location>
</feature>
<keyword evidence="2" id="KW-0472">Membrane</keyword>
<feature type="region of interest" description="Disordered" evidence="1">
    <location>
        <begin position="775"/>
        <end position="802"/>
    </location>
</feature>
<feature type="compositionally biased region" description="Polar residues" evidence="1">
    <location>
        <begin position="838"/>
        <end position="847"/>
    </location>
</feature>
<feature type="region of interest" description="Disordered" evidence="1">
    <location>
        <begin position="814"/>
        <end position="847"/>
    </location>
</feature>
<feature type="compositionally biased region" description="Polar residues" evidence="1">
    <location>
        <begin position="676"/>
        <end position="685"/>
    </location>
</feature>
<keyword evidence="2" id="KW-1133">Transmembrane helix</keyword>
<feature type="region of interest" description="Disordered" evidence="1">
    <location>
        <begin position="373"/>
        <end position="395"/>
    </location>
</feature>
<protein>
    <recommendedName>
        <fullName evidence="5">Transmembrane protein</fullName>
    </recommendedName>
</protein>
<reference evidence="3" key="1">
    <citation type="submission" date="2013-10" db="EMBL/GenBank/DDBJ databases">
        <title>Genomic analysis of the causative agents of coccidiosis in chickens.</title>
        <authorList>
            <person name="Reid A.J."/>
            <person name="Blake D."/>
            <person name="Billington K."/>
            <person name="Browne H."/>
            <person name="Dunn M."/>
            <person name="Hung S."/>
            <person name="Kawahara F."/>
            <person name="Miranda-Saavedra D."/>
            <person name="Mourier T."/>
            <person name="Nagra H."/>
            <person name="Otto T.D."/>
            <person name="Rawlings N."/>
            <person name="Sanchez A."/>
            <person name="Sanders M."/>
            <person name="Subramaniam C."/>
            <person name="Tay Y."/>
            <person name="Dear P."/>
            <person name="Doerig C."/>
            <person name="Gruber A."/>
            <person name="Parkinson J."/>
            <person name="Shirley M."/>
            <person name="Wan K.L."/>
            <person name="Berriman M."/>
            <person name="Tomley F."/>
            <person name="Pain A."/>
        </authorList>
    </citation>
    <scope>NUCLEOTIDE SEQUENCE [LARGE SCALE GENOMIC DNA]</scope>
    <source>
        <strain evidence="3">Houghton</strain>
    </source>
</reference>
<dbReference type="AlphaFoldDB" id="U6JUN6"/>
<dbReference type="VEuPathDB" id="ToxoDB:EMH_0041050"/>
<dbReference type="EMBL" id="HG681385">
    <property type="protein sequence ID" value="CDJ28461.1"/>
    <property type="molecule type" value="Genomic_DNA"/>
</dbReference>
<dbReference type="OrthoDB" id="348235at2759"/>
<evidence type="ECO:0000313" key="3">
    <source>
        <dbReference type="EMBL" id="CDJ28461.1"/>
    </source>
</evidence>
<dbReference type="RefSeq" id="XP_013351035.1">
    <property type="nucleotide sequence ID" value="XM_013495581.1"/>
</dbReference>
<feature type="compositionally biased region" description="Polar residues" evidence="1">
    <location>
        <begin position="508"/>
        <end position="554"/>
    </location>
</feature>
<keyword evidence="4" id="KW-1185">Reference proteome</keyword>
<feature type="transmembrane region" description="Helical" evidence="2">
    <location>
        <begin position="98"/>
        <end position="119"/>
    </location>
</feature>
<reference evidence="3" key="2">
    <citation type="submission" date="2013-10" db="EMBL/GenBank/DDBJ databases">
        <authorList>
            <person name="Aslett M."/>
        </authorList>
    </citation>
    <scope>NUCLEOTIDE SEQUENCE [LARGE SCALE GENOMIC DNA]</scope>
    <source>
        <strain evidence="3">Houghton</strain>
    </source>
</reference>
<proteinExistence type="predicted"/>
<name>U6JUN6_9EIME</name>
<feature type="region of interest" description="Disordered" evidence="1">
    <location>
        <begin position="505"/>
        <end position="554"/>
    </location>
</feature>
<feature type="compositionally biased region" description="Acidic residues" evidence="1">
    <location>
        <begin position="156"/>
        <end position="165"/>
    </location>
</feature>
<feature type="region of interest" description="Disordered" evidence="1">
    <location>
        <begin position="422"/>
        <end position="453"/>
    </location>
</feature>